<name>A0A402AUV9_9CHLR</name>
<feature type="domain" description="PLD phosphodiesterase" evidence="2">
    <location>
        <begin position="355"/>
        <end position="382"/>
    </location>
</feature>
<dbReference type="SMART" id="SM00155">
    <property type="entry name" value="PLDc"/>
    <property type="match status" value="2"/>
</dbReference>
<evidence type="ECO:0000259" key="2">
    <source>
        <dbReference type="PROSITE" id="PS50035"/>
    </source>
</evidence>
<dbReference type="SUPFAM" id="SSF56024">
    <property type="entry name" value="Phospholipase D/nuclease"/>
    <property type="match status" value="2"/>
</dbReference>
<dbReference type="PANTHER" id="PTHR21248:SF22">
    <property type="entry name" value="PHOSPHOLIPASE D"/>
    <property type="match status" value="1"/>
</dbReference>
<dbReference type="PANTHER" id="PTHR21248">
    <property type="entry name" value="CARDIOLIPIN SYNTHASE"/>
    <property type="match status" value="1"/>
</dbReference>
<dbReference type="Gene3D" id="3.30.870.10">
    <property type="entry name" value="Endonuclease Chain A"/>
    <property type="match status" value="2"/>
</dbReference>
<comment type="caution">
    <text evidence="3">The sequence shown here is derived from an EMBL/GenBank/DDBJ whole genome shotgun (WGS) entry which is preliminary data.</text>
</comment>
<keyword evidence="1" id="KW-1133">Transmembrane helix</keyword>
<keyword evidence="1" id="KW-0472">Membrane</keyword>
<protein>
    <recommendedName>
        <fullName evidence="2">PLD phosphodiesterase domain-containing protein</fullName>
    </recommendedName>
</protein>
<accession>A0A402AUV9</accession>
<dbReference type="Pfam" id="PF13091">
    <property type="entry name" value="PLDc_2"/>
    <property type="match status" value="2"/>
</dbReference>
<sequence length="442" mass="51144">MNIQKRGMKFTKPGHNVPLKKIQQNLQFLKFWQKNFSATILIRNIIISIFSAQIITATILLVISAIRDRNKKQRSFPSIELKEVQVGANRLQIYGYGEDLYKAMLEAIDSAQESIYIESYIWKDDEAGWDFKTHLAHKAAEGVEVYVIFDRIGNLVVPRDFKTSFDPAIHLMEYRAFGLYRHMLDPRRYALDHRKLLIVDGKTSFIGGYNIGSLYASSWRDTHLRIQGPASAEIARSFTDFWNRFGPKNEPIKRQYQRRFDPLINLHGNDALRLTFPIRDMYIEAINRAEHSIYLSNAYFVPDGSLLDSLKAASQRGVDVRILVPWTSNHVVADWISHSYFSECLDAGIHILGYRHAMLHAKTCTIDGQWSTIGTANLDRLSSIGNYEINVEIYSSEFAQQMERLFACDTADVIELTADRWHHRPWYTKLSEHILTPLRFMM</sequence>
<evidence type="ECO:0000313" key="4">
    <source>
        <dbReference type="Proteomes" id="UP000287188"/>
    </source>
</evidence>
<feature type="transmembrane region" description="Helical" evidence="1">
    <location>
        <begin position="40"/>
        <end position="66"/>
    </location>
</feature>
<keyword evidence="1" id="KW-0812">Transmembrane</keyword>
<dbReference type="PROSITE" id="PS50035">
    <property type="entry name" value="PLD"/>
    <property type="match status" value="2"/>
</dbReference>
<organism evidence="3 4">
    <name type="scientific">Dictyobacter kobayashii</name>
    <dbReference type="NCBI Taxonomy" id="2014872"/>
    <lineage>
        <taxon>Bacteria</taxon>
        <taxon>Bacillati</taxon>
        <taxon>Chloroflexota</taxon>
        <taxon>Ktedonobacteria</taxon>
        <taxon>Ktedonobacterales</taxon>
        <taxon>Dictyobacteraceae</taxon>
        <taxon>Dictyobacter</taxon>
    </lineage>
</organism>
<evidence type="ECO:0000256" key="1">
    <source>
        <dbReference type="SAM" id="Phobius"/>
    </source>
</evidence>
<feature type="domain" description="PLD phosphodiesterase" evidence="2">
    <location>
        <begin position="188"/>
        <end position="215"/>
    </location>
</feature>
<dbReference type="GO" id="GO:0032049">
    <property type="term" value="P:cardiolipin biosynthetic process"/>
    <property type="evidence" value="ECO:0007669"/>
    <property type="project" value="UniProtKB-ARBA"/>
</dbReference>
<dbReference type="GO" id="GO:0030572">
    <property type="term" value="F:phosphatidyltransferase activity"/>
    <property type="evidence" value="ECO:0007669"/>
    <property type="project" value="UniProtKB-ARBA"/>
</dbReference>
<keyword evidence="4" id="KW-1185">Reference proteome</keyword>
<dbReference type="AlphaFoldDB" id="A0A402AUV9"/>
<dbReference type="InterPro" id="IPR025202">
    <property type="entry name" value="PLD-like_dom"/>
</dbReference>
<reference evidence="4" key="1">
    <citation type="submission" date="2018-12" db="EMBL/GenBank/DDBJ databases">
        <title>Tengunoibacter tsumagoiensis gen. nov., sp. nov., Dictyobacter kobayashii sp. nov., D. alpinus sp. nov., and D. joshuensis sp. nov. and description of Dictyobacteraceae fam. nov. within the order Ktedonobacterales isolated from Tengu-no-mugimeshi.</title>
        <authorList>
            <person name="Wang C.M."/>
            <person name="Zheng Y."/>
            <person name="Sakai Y."/>
            <person name="Toyoda A."/>
            <person name="Minakuchi Y."/>
            <person name="Abe K."/>
            <person name="Yokota A."/>
            <person name="Yabe S."/>
        </authorList>
    </citation>
    <scope>NUCLEOTIDE SEQUENCE [LARGE SCALE GENOMIC DNA]</scope>
    <source>
        <strain evidence="4">Uno11</strain>
    </source>
</reference>
<dbReference type="CDD" id="cd09159">
    <property type="entry name" value="PLDc_ybhO_like_2"/>
    <property type="match status" value="1"/>
</dbReference>
<dbReference type="InterPro" id="IPR001736">
    <property type="entry name" value="PLipase_D/transphosphatidylase"/>
</dbReference>
<dbReference type="CDD" id="cd09110">
    <property type="entry name" value="PLDc_CLS_1"/>
    <property type="match status" value="1"/>
</dbReference>
<evidence type="ECO:0000313" key="3">
    <source>
        <dbReference type="EMBL" id="GCE22877.1"/>
    </source>
</evidence>
<dbReference type="Proteomes" id="UP000287188">
    <property type="component" value="Unassembled WGS sequence"/>
</dbReference>
<dbReference type="OrthoDB" id="9762009at2"/>
<dbReference type="EMBL" id="BIFS01000002">
    <property type="protein sequence ID" value="GCE22877.1"/>
    <property type="molecule type" value="Genomic_DNA"/>
</dbReference>
<gene>
    <name evidence="3" type="ORF">KDK_66770</name>
</gene>
<proteinExistence type="predicted"/>